<dbReference type="SUPFAM" id="SSF52540">
    <property type="entry name" value="P-loop containing nucleoside triphosphate hydrolases"/>
    <property type="match status" value="1"/>
</dbReference>
<dbReference type="PROSITE" id="PS50893">
    <property type="entry name" value="ABC_TRANSPORTER_2"/>
    <property type="match status" value="1"/>
</dbReference>
<comment type="caution">
    <text evidence="6">The sequence shown here is derived from an EMBL/GenBank/DDBJ whole genome shotgun (WGS) entry which is preliminary data.</text>
</comment>
<evidence type="ECO:0000256" key="2">
    <source>
        <dbReference type="ARBA" id="ARBA00022448"/>
    </source>
</evidence>
<protein>
    <submittedName>
        <fullName evidence="6">ABC-2 type transport system ATP-binding protein</fullName>
    </submittedName>
</protein>
<dbReference type="AlphaFoldDB" id="A0A852T2B6"/>
<dbReference type="GO" id="GO:0016887">
    <property type="term" value="F:ATP hydrolysis activity"/>
    <property type="evidence" value="ECO:0007669"/>
    <property type="project" value="InterPro"/>
</dbReference>
<evidence type="ECO:0000256" key="4">
    <source>
        <dbReference type="ARBA" id="ARBA00022840"/>
    </source>
</evidence>
<dbReference type="EMBL" id="JACCBJ010000001">
    <property type="protein sequence ID" value="NYD74972.1"/>
    <property type="molecule type" value="Genomic_DNA"/>
</dbReference>
<dbReference type="Gene3D" id="3.40.50.300">
    <property type="entry name" value="P-loop containing nucleotide triphosphate hydrolases"/>
    <property type="match status" value="1"/>
</dbReference>
<dbReference type="RefSeq" id="WP_179457033.1">
    <property type="nucleotide sequence ID" value="NZ_BAAAPX010000001.1"/>
</dbReference>
<comment type="similarity">
    <text evidence="1">Belongs to the ABC transporter superfamily.</text>
</comment>
<dbReference type="Proteomes" id="UP000589620">
    <property type="component" value="Unassembled WGS sequence"/>
</dbReference>
<sequence length="255" mass="26458">MASGASATPLPPGMVLAGVSRSFAGGAGIHSVDLAVAPGTVHALVGLNGAGKSTLMKVMLGMLRPQAGTASIGGVDVGRAGVEVWAQVGHLVEAPLAYAEFTVARNLAMAAALHAVPPRRRARVVDGAIAEFGLEPYRGRGARVLSFGNRQRLGLAAALQHDPSFIVLDEPTTGLDPSGTLLLRESLRRRAGEGSAVLISSHHLDEVSRLAQRISVMNAGRLIGELDPAAPELERAFFAMVLRDDESRNGEGGAR</sequence>
<dbReference type="GO" id="GO:0005524">
    <property type="term" value="F:ATP binding"/>
    <property type="evidence" value="ECO:0007669"/>
    <property type="project" value="UniProtKB-KW"/>
</dbReference>
<name>A0A852T2B6_9MICO</name>
<evidence type="ECO:0000259" key="5">
    <source>
        <dbReference type="PROSITE" id="PS50893"/>
    </source>
</evidence>
<organism evidence="6 7">
    <name type="scientific">Leifsonia soli</name>
    <dbReference type="NCBI Taxonomy" id="582665"/>
    <lineage>
        <taxon>Bacteria</taxon>
        <taxon>Bacillati</taxon>
        <taxon>Actinomycetota</taxon>
        <taxon>Actinomycetes</taxon>
        <taxon>Micrococcales</taxon>
        <taxon>Microbacteriaceae</taxon>
        <taxon>Leifsonia</taxon>
    </lineage>
</organism>
<keyword evidence="4 6" id="KW-0067">ATP-binding</keyword>
<accession>A0A852T2B6</accession>
<dbReference type="InterPro" id="IPR003439">
    <property type="entry name" value="ABC_transporter-like_ATP-bd"/>
</dbReference>
<dbReference type="InterPro" id="IPR017871">
    <property type="entry name" value="ABC_transporter-like_CS"/>
</dbReference>
<dbReference type="PROSITE" id="PS00211">
    <property type="entry name" value="ABC_TRANSPORTER_1"/>
    <property type="match status" value="1"/>
</dbReference>
<keyword evidence="7" id="KW-1185">Reference proteome</keyword>
<dbReference type="CDD" id="cd03230">
    <property type="entry name" value="ABC_DR_subfamily_A"/>
    <property type="match status" value="1"/>
</dbReference>
<keyword evidence="3" id="KW-0547">Nucleotide-binding</keyword>
<dbReference type="PANTHER" id="PTHR43335">
    <property type="entry name" value="ABC TRANSPORTER, ATP-BINDING PROTEIN"/>
    <property type="match status" value="1"/>
</dbReference>
<gene>
    <name evidence="6" type="ORF">BJ963_002491</name>
</gene>
<evidence type="ECO:0000313" key="6">
    <source>
        <dbReference type="EMBL" id="NYD74972.1"/>
    </source>
</evidence>
<proteinExistence type="inferred from homology"/>
<dbReference type="Pfam" id="PF00005">
    <property type="entry name" value="ABC_tran"/>
    <property type="match status" value="1"/>
</dbReference>
<dbReference type="SMART" id="SM00382">
    <property type="entry name" value="AAA"/>
    <property type="match status" value="1"/>
</dbReference>
<evidence type="ECO:0000256" key="3">
    <source>
        <dbReference type="ARBA" id="ARBA00022741"/>
    </source>
</evidence>
<evidence type="ECO:0000256" key="1">
    <source>
        <dbReference type="ARBA" id="ARBA00005417"/>
    </source>
</evidence>
<keyword evidence="2" id="KW-0813">Transport</keyword>
<dbReference type="InterPro" id="IPR027417">
    <property type="entry name" value="P-loop_NTPase"/>
</dbReference>
<evidence type="ECO:0000313" key="7">
    <source>
        <dbReference type="Proteomes" id="UP000589620"/>
    </source>
</evidence>
<dbReference type="InterPro" id="IPR003593">
    <property type="entry name" value="AAA+_ATPase"/>
</dbReference>
<reference evidence="6 7" key="1">
    <citation type="submission" date="2020-07" db="EMBL/GenBank/DDBJ databases">
        <title>Sequencing the genomes of 1000 actinobacteria strains.</title>
        <authorList>
            <person name="Klenk H.-P."/>
        </authorList>
    </citation>
    <scope>NUCLEOTIDE SEQUENCE [LARGE SCALE GENOMIC DNA]</scope>
    <source>
        <strain evidence="6 7">DSM 23871</strain>
    </source>
</reference>
<dbReference type="PANTHER" id="PTHR43335:SF4">
    <property type="entry name" value="ABC TRANSPORTER, ATP-BINDING PROTEIN"/>
    <property type="match status" value="1"/>
</dbReference>
<feature type="domain" description="ABC transporter" evidence="5">
    <location>
        <begin position="14"/>
        <end position="244"/>
    </location>
</feature>